<evidence type="ECO:0000256" key="1">
    <source>
        <dbReference type="ARBA" id="ARBA00022553"/>
    </source>
</evidence>
<evidence type="ECO:0000256" key="2">
    <source>
        <dbReference type="ARBA" id="ARBA00023012"/>
    </source>
</evidence>
<dbReference type="PANTHER" id="PTHR48111:SF47">
    <property type="entry name" value="TRANSCRIPTIONAL REGULATORY PROTEIN RSTA"/>
    <property type="match status" value="1"/>
</dbReference>
<dbReference type="InterPro" id="IPR001789">
    <property type="entry name" value="Sig_transdc_resp-reg_receiver"/>
</dbReference>
<dbReference type="SUPFAM" id="SSF52172">
    <property type="entry name" value="CheY-like"/>
    <property type="match status" value="1"/>
</dbReference>
<keyword evidence="11" id="KW-1185">Reference proteome</keyword>
<dbReference type="GO" id="GO:0032993">
    <property type="term" value="C:protein-DNA complex"/>
    <property type="evidence" value="ECO:0007669"/>
    <property type="project" value="TreeGrafter"/>
</dbReference>
<dbReference type="GO" id="GO:0000156">
    <property type="term" value="F:phosphorelay response regulator activity"/>
    <property type="evidence" value="ECO:0007669"/>
    <property type="project" value="TreeGrafter"/>
</dbReference>
<dbReference type="InterPro" id="IPR016032">
    <property type="entry name" value="Sig_transdc_resp-reg_C-effctor"/>
</dbReference>
<evidence type="ECO:0000256" key="6">
    <source>
        <dbReference type="PROSITE-ProRule" id="PRU00169"/>
    </source>
</evidence>
<evidence type="ECO:0000313" key="11">
    <source>
        <dbReference type="Proteomes" id="UP000566711"/>
    </source>
</evidence>
<dbReference type="CDD" id="cd00383">
    <property type="entry name" value="trans_reg_C"/>
    <property type="match status" value="1"/>
</dbReference>
<evidence type="ECO:0000259" key="9">
    <source>
        <dbReference type="PROSITE" id="PS51755"/>
    </source>
</evidence>
<feature type="modified residue" description="4-aspartylphosphate" evidence="6">
    <location>
        <position position="54"/>
    </location>
</feature>
<dbReference type="AlphaFoldDB" id="A0A7W2EFN8"/>
<dbReference type="InterPro" id="IPR001867">
    <property type="entry name" value="OmpR/PhoB-type_DNA-bd"/>
</dbReference>
<dbReference type="FunFam" id="3.40.50.2300:FF:000001">
    <property type="entry name" value="DNA-binding response regulator PhoB"/>
    <property type="match status" value="1"/>
</dbReference>
<keyword evidence="5" id="KW-0804">Transcription</keyword>
<feature type="domain" description="OmpR/PhoB-type" evidence="9">
    <location>
        <begin position="125"/>
        <end position="223"/>
    </location>
</feature>
<feature type="DNA-binding region" description="OmpR/PhoB-type" evidence="7">
    <location>
        <begin position="125"/>
        <end position="223"/>
    </location>
</feature>
<dbReference type="PROSITE" id="PS51755">
    <property type="entry name" value="OMPR_PHOB"/>
    <property type="match status" value="1"/>
</dbReference>
<dbReference type="InterPro" id="IPR011006">
    <property type="entry name" value="CheY-like_superfamily"/>
</dbReference>
<dbReference type="GO" id="GO:0000976">
    <property type="term" value="F:transcription cis-regulatory region binding"/>
    <property type="evidence" value="ECO:0007669"/>
    <property type="project" value="TreeGrafter"/>
</dbReference>
<dbReference type="EMBL" id="JACEZS010000003">
    <property type="protein sequence ID" value="MBA5604810.1"/>
    <property type="molecule type" value="Genomic_DNA"/>
</dbReference>
<dbReference type="PANTHER" id="PTHR48111">
    <property type="entry name" value="REGULATOR OF RPOS"/>
    <property type="match status" value="1"/>
</dbReference>
<evidence type="ECO:0000256" key="7">
    <source>
        <dbReference type="PROSITE-ProRule" id="PRU01091"/>
    </source>
</evidence>
<dbReference type="CDD" id="cd17574">
    <property type="entry name" value="REC_OmpR"/>
    <property type="match status" value="1"/>
</dbReference>
<keyword evidence="4 7" id="KW-0238">DNA-binding</keyword>
<dbReference type="SUPFAM" id="SSF46894">
    <property type="entry name" value="C-terminal effector domain of the bipartite response regulators"/>
    <property type="match status" value="1"/>
</dbReference>
<feature type="domain" description="Response regulatory" evidence="8">
    <location>
        <begin position="5"/>
        <end position="118"/>
    </location>
</feature>
<evidence type="ECO:0000256" key="3">
    <source>
        <dbReference type="ARBA" id="ARBA00023015"/>
    </source>
</evidence>
<dbReference type="GO" id="GO:0005829">
    <property type="term" value="C:cytosol"/>
    <property type="evidence" value="ECO:0007669"/>
    <property type="project" value="TreeGrafter"/>
</dbReference>
<organism evidence="10 11">
    <name type="scientific">Rugamonas fusca</name>
    <dbReference type="NCBI Taxonomy" id="2758568"/>
    <lineage>
        <taxon>Bacteria</taxon>
        <taxon>Pseudomonadati</taxon>
        <taxon>Pseudomonadota</taxon>
        <taxon>Betaproteobacteria</taxon>
        <taxon>Burkholderiales</taxon>
        <taxon>Oxalobacteraceae</taxon>
        <taxon>Telluria group</taxon>
        <taxon>Rugamonas</taxon>
    </lineage>
</organism>
<gene>
    <name evidence="10" type="ORF">H3H36_05475</name>
</gene>
<sequence length="224" mass="24879">MPIARVLVVEDEPHIAKLLCQFLNGEGYEATAVASGELALAHARASAPDVIILDLMLPGMDGIDTCLALRQFYVKPVLMLTAHEGEMQEVIALNAGVDDFMQKPIRPHILKARLQALLRRHTPAPSTLTVGGLRIERDCRRVSCDGQPVALSDAEFELLWALASRAGEVVSRDDLFQRLRSKDYDGLDRSIDMRVSKLRKKLAAHTDRELIRTLRQLGYVFIAG</sequence>
<dbReference type="InterPro" id="IPR039420">
    <property type="entry name" value="WalR-like"/>
</dbReference>
<keyword evidence="1 6" id="KW-0597">Phosphoprotein</keyword>
<comment type="caution">
    <text evidence="10">The sequence shown here is derived from an EMBL/GenBank/DDBJ whole genome shotgun (WGS) entry which is preliminary data.</text>
</comment>
<proteinExistence type="predicted"/>
<dbReference type="Pfam" id="PF00072">
    <property type="entry name" value="Response_reg"/>
    <property type="match status" value="1"/>
</dbReference>
<dbReference type="Gene3D" id="3.40.50.2300">
    <property type="match status" value="1"/>
</dbReference>
<dbReference type="SMART" id="SM00862">
    <property type="entry name" value="Trans_reg_C"/>
    <property type="match status" value="1"/>
</dbReference>
<protein>
    <submittedName>
        <fullName evidence="10">Response regulator transcription factor</fullName>
    </submittedName>
</protein>
<dbReference type="GO" id="GO:0006355">
    <property type="term" value="P:regulation of DNA-templated transcription"/>
    <property type="evidence" value="ECO:0007669"/>
    <property type="project" value="InterPro"/>
</dbReference>
<name>A0A7W2EFN8_9BURK</name>
<dbReference type="Proteomes" id="UP000566711">
    <property type="component" value="Unassembled WGS sequence"/>
</dbReference>
<dbReference type="InterPro" id="IPR036388">
    <property type="entry name" value="WH-like_DNA-bd_sf"/>
</dbReference>
<dbReference type="PROSITE" id="PS50110">
    <property type="entry name" value="RESPONSE_REGULATORY"/>
    <property type="match status" value="1"/>
</dbReference>
<evidence type="ECO:0000256" key="5">
    <source>
        <dbReference type="ARBA" id="ARBA00023163"/>
    </source>
</evidence>
<keyword evidence="3" id="KW-0805">Transcription regulation</keyword>
<dbReference type="Gene3D" id="1.10.10.10">
    <property type="entry name" value="Winged helix-like DNA-binding domain superfamily/Winged helix DNA-binding domain"/>
    <property type="match status" value="1"/>
</dbReference>
<keyword evidence="2" id="KW-0902">Two-component regulatory system</keyword>
<dbReference type="RefSeq" id="WP_182214983.1">
    <property type="nucleotide sequence ID" value="NZ_JACEZS010000003.1"/>
</dbReference>
<evidence type="ECO:0000313" key="10">
    <source>
        <dbReference type="EMBL" id="MBA5604810.1"/>
    </source>
</evidence>
<evidence type="ECO:0000256" key="4">
    <source>
        <dbReference type="ARBA" id="ARBA00023125"/>
    </source>
</evidence>
<evidence type="ECO:0000259" key="8">
    <source>
        <dbReference type="PROSITE" id="PS50110"/>
    </source>
</evidence>
<accession>A0A7W2EFN8</accession>
<dbReference type="SMART" id="SM00448">
    <property type="entry name" value="REC"/>
    <property type="match status" value="1"/>
</dbReference>
<reference evidence="10 11" key="1">
    <citation type="submission" date="2020-07" db="EMBL/GenBank/DDBJ databases">
        <title>Novel species isolated from subtropical streams in China.</title>
        <authorList>
            <person name="Lu H."/>
        </authorList>
    </citation>
    <scope>NUCLEOTIDE SEQUENCE [LARGE SCALE GENOMIC DNA]</scope>
    <source>
        <strain evidence="10 11">FT3S</strain>
    </source>
</reference>
<dbReference type="Pfam" id="PF00486">
    <property type="entry name" value="Trans_reg_C"/>
    <property type="match status" value="1"/>
</dbReference>